<dbReference type="Proteomes" id="UP001165289">
    <property type="component" value="Unassembled WGS sequence"/>
</dbReference>
<dbReference type="AlphaFoldDB" id="A0AAV7KDL3"/>
<dbReference type="Gene3D" id="1.20.80.10">
    <property type="match status" value="1"/>
</dbReference>
<name>A0AAV7KDL3_9METZ</name>
<protein>
    <recommendedName>
        <fullName evidence="2">ACB domain-containing protein</fullName>
    </recommendedName>
</protein>
<feature type="domain" description="ACB" evidence="2">
    <location>
        <begin position="119"/>
        <end position="188"/>
    </location>
</feature>
<dbReference type="InterPro" id="IPR035984">
    <property type="entry name" value="Acyl-CoA-binding_sf"/>
</dbReference>
<dbReference type="InterPro" id="IPR000582">
    <property type="entry name" value="Acyl-CoA-binding_protein"/>
</dbReference>
<sequence>MTHIKPSTVLRPEHRSNKSEQIPPEKTTPYYLDDSDEEEEKFPNKPVPVYKSPKWLGEGVEELRKLQHNKGFSSYPRQDNEEEEKTSLHNHHRPTEHPYDIGWDQFVGAVSRTTELVEQRMNKLLEMKAKPLRREMAELYGLYKQVVVGDNYHERPDWEDEPEERYLWECWFCQKNLFKQEAERRFVMMANFILKKYTGWEAPLIVPSQEERRILAAF</sequence>
<evidence type="ECO:0000313" key="4">
    <source>
        <dbReference type="Proteomes" id="UP001165289"/>
    </source>
</evidence>
<evidence type="ECO:0000259" key="2">
    <source>
        <dbReference type="Pfam" id="PF00887"/>
    </source>
</evidence>
<dbReference type="SUPFAM" id="SSF47027">
    <property type="entry name" value="Acyl-CoA binding protein"/>
    <property type="match status" value="1"/>
</dbReference>
<comment type="caution">
    <text evidence="3">The sequence shown here is derived from an EMBL/GenBank/DDBJ whole genome shotgun (WGS) entry which is preliminary data.</text>
</comment>
<proteinExistence type="predicted"/>
<organism evidence="3 4">
    <name type="scientific">Oopsacas minuta</name>
    <dbReference type="NCBI Taxonomy" id="111878"/>
    <lineage>
        <taxon>Eukaryota</taxon>
        <taxon>Metazoa</taxon>
        <taxon>Porifera</taxon>
        <taxon>Hexactinellida</taxon>
        <taxon>Hexasterophora</taxon>
        <taxon>Lyssacinosida</taxon>
        <taxon>Leucopsacidae</taxon>
        <taxon>Oopsacas</taxon>
    </lineage>
</organism>
<feature type="region of interest" description="Disordered" evidence="1">
    <location>
        <begin position="67"/>
        <end position="96"/>
    </location>
</feature>
<evidence type="ECO:0000313" key="3">
    <source>
        <dbReference type="EMBL" id="KAI6658436.1"/>
    </source>
</evidence>
<keyword evidence="4" id="KW-1185">Reference proteome</keyword>
<dbReference type="InterPro" id="IPR014352">
    <property type="entry name" value="FERM/acyl-CoA-bd_prot_sf"/>
</dbReference>
<gene>
    <name evidence="3" type="ORF">LOD99_15236</name>
</gene>
<accession>A0AAV7KDL3</accession>
<dbReference type="Pfam" id="PF00887">
    <property type="entry name" value="ACBP"/>
    <property type="match status" value="1"/>
</dbReference>
<dbReference type="GO" id="GO:0000062">
    <property type="term" value="F:fatty-acyl-CoA binding"/>
    <property type="evidence" value="ECO:0007669"/>
    <property type="project" value="InterPro"/>
</dbReference>
<evidence type="ECO:0000256" key="1">
    <source>
        <dbReference type="SAM" id="MobiDB-lite"/>
    </source>
</evidence>
<dbReference type="EMBL" id="JAKMXF010000088">
    <property type="protein sequence ID" value="KAI6658436.1"/>
    <property type="molecule type" value="Genomic_DNA"/>
</dbReference>
<feature type="region of interest" description="Disordered" evidence="1">
    <location>
        <begin position="1"/>
        <end position="53"/>
    </location>
</feature>
<reference evidence="3 4" key="1">
    <citation type="journal article" date="2023" name="BMC Biol.">
        <title>The compact genome of the sponge Oopsacas minuta (Hexactinellida) is lacking key metazoan core genes.</title>
        <authorList>
            <person name="Santini S."/>
            <person name="Schenkelaars Q."/>
            <person name="Jourda C."/>
            <person name="Duchesne M."/>
            <person name="Belahbib H."/>
            <person name="Rocher C."/>
            <person name="Selva M."/>
            <person name="Riesgo A."/>
            <person name="Vervoort M."/>
            <person name="Leys S.P."/>
            <person name="Kodjabachian L."/>
            <person name="Le Bivic A."/>
            <person name="Borchiellini C."/>
            <person name="Claverie J.M."/>
            <person name="Renard E."/>
        </authorList>
    </citation>
    <scope>NUCLEOTIDE SEQUENCE [LARGE SCALE GENOMIC DNA]</scope>
    <source>
        <strain evidence="3">SPO-2</strain>
    </source>
</reference>